<keyword evidence="2" id="KW-1185">Reference proteome</keyword>
<organism evidence="1 2">
    <name type="scientific">Solanum bulbocastanum</name>
    <name type="common">Wild potato</name>
    <dbReference type="NCBI Taxonomy" id="147425"/>
    <lineage>
        <taxon>Eukaryota</taxon>
        <taxon>Viridiplantae</taxon>
        <taxon>Streptophyta</taxon>
        <taxon>Embryophyta</taxon>
        <taxon>Tracheophyta</taxon>
        <taxon>Spermatophyta</taxon>
        <taxon>Magnoliopsida</taxon>
        <taxon>eudicotyledons</taxon>
        <taxon>Gunneridae</taxon>
        <taxon>Pentapetalae</taxon>
        <taxon>asterids</taxon>
        <taxon>lamiids</taxon>
        <taxon>Solanales</taxon>
        <taxon>Solanaceae</taxon>
        <taxon>Solanoideae</taxon>
        <taxon>Solaneae</taxon>
        <taxon>Solanum</taxon>
    </lineage>
</organism>
<gene>
    <name evidence="1" type="ORF">RDI58_028987</name>
</gene>
<name>A0AAN8SSZ9_SOLBU</name>
<sequence>MLLRAIRVHFVWMPGISMLGMGLEWSIFDMRSLNFQSITFEWLWDVVLNLDYNMDLMGAHKNEKALKVMELAILADKKNPLPMYQKANIPLSIEVLMPLKKSYRNLRRVLLVRAVSILR</sequence>
<evidence type="ECO:0000313" key="1">
    <source>
        <dbReference type="EMBL" id="KAK6773749.1"/>
    </source>
</evidence>
<proteinExistence type="predicted"/>
<accession>A0AAN8SSZ9</accession>
<dbReference type="AlphaFoldDB" id="A0AAN8SSZ9"/>
<comment type="caution">
    <text evidence="1">The sequence shown here is derived from an EMBL/GenBank/DDBJ whole genome shotgun (WGS) entry which is preliminary data.</text>
</comment>
<dbReference type="Proteomes" id="UP001371456">
    <property type="component" value="Unassembled WGS sequence"/>
</dbReference>
<dbReference type="EMBL" id="JBANQN010000012">
    <property type="protein sequence ID" value="KAK6773749.1"/>
    <property type="molecule type" value="Genomic_DNA"/>
</dbReference>
<reference evidence="1 2" key="1">
    <citation type="submission" date="2024-02" db="EMBL/GenBank/DDBJ databases">
        <title>de novo genome assembly of Solanum bulbocastanum strain 11H21.</title>
        <authorList>
            <person name="Hosaka A.J."/>
        </authorList>
    </citation>
    <scope>NUCLEOTIDE SEQUENCE [LARGE SCALE GENOMIC DNA]</scope>
    <source>
        <tissue evidence="1">Young leaves</tissue>
    </source>
</reference>
<evidence type="ECO:0000313" key="2">
    <source>
        <dbReference type="Proteomes" id="UP001371456"/>
    </source>
</evidence>
<protein>
    <submittedName>
        <fullName evidence="1">Uncharacterized protein</fullName>
    </submittedName>
</protein>